<accession>A1K845</accession>
<dbReference type="KEGG" id="aoa:dqs_2509"/>
<dbReference type="GO" id="GO:0010181">
    <property type="term" value="F:FMN binding"/>
    <property type="evidence" value="ECO:0007669"/>
    <property type="project" value="InterPro"/>
</dbReference>
<dbReference type="STRING" id="62928.azo2383"/>
<keyword evidence="1" id="KW-0813">Transport</keyword>
<dbReference type="KEGG" id="azo:azo2383"/>
<evidence type="ECO:0000256" key="2">
    <source>
        <dbReference type="ARBA" id="ARBA00022553"/>
    </source>
</evidence>
<keyword evidence="2" id="KW-0597">Phosphoprotein</keyword>
<feature type="chain" id="PRO_5002635354" description="FMN-binding domain-containing protein" evidence="6">
    <location>
        <begin position="27"/>
        <end position="184"/>
    </location>
</feature>
<dbReference type="SMART" id="SM00900">
    <property type="entry name" value="FMN_bind"/>
    <property type="match status" value="1"/>
</dbReference>
<dbReference type="GO" id="GO:0022900">
    <property type="term" value="P:electron transport chain"/>
    <property type="evidence" value="ECO:0007669"/>
    <property type="project" value="InterPro"/>
</dbReference>
<keyword evidence="9" id="KW-1185">Reference proteome</keyword>
<feature type="domain" description="FMN-binding" evidence="7">
    <location>
        <begin position="96"/>
        <end position="177"/>
    </location>
</feature>
<sequence length="184" mass="20416">MHDPASYWAHYLVPVAVAVAAPLAQANDFLTIPQAQQALFPAARTFAERPLALSDDQRSAIANAAGVRQRWDVQKIWRAEKDGQLLGWFVVDDVVGKHEFITYAAALSPDGRVLGIEVLSYRETHGGQIREAEWRKHFVGKKLGDTFKLDEDVPNISGATLSCRNVLDGVKRLLVIQKLYLPNA</sequence>
<reference evidence="8 9" key="1">
    <citation type="journal article" date="2006" name="Nat. Biotechnol.">
        <title>Complete genome of the mutualistic, N2-fixing grass endophyte Azoarcus sp. strain BH72.</title>
        <authorList>
            <person name="Krause A."/>
            <person name="Ramakumar A."/>
            <person name="Bartels D."/>
            <person name="Battistoni F."/>
            <person name="Bekel T."/>
            <person name="Boch J."/>
            <person name="Boehm M."/>
            <person name="Friedrich F."/>
            <person name="Hurek T."/>
            <person name="Krause L."/>
            <person name="Linke B."/>
            <person name="McHardy A.C."/>
            <person name="Sarkar A."/>
            <person name="Schneiker S."/>
            <person name="Syed A.A."/>
            <person name="Thauer R."/>
            <person name="Vorhoelter F.-J."/>
            <person name="Weidner S."/>
            <person name="Puehler A."/>
            <person name="Reinhold-Hurek B."/>
            <person name="Kaiser O."/>
            <person name="Goesmann A."/>
        </authorList>
    </citation>
    <scope>NUCLEOTIDE SEQUENCE [LARGE SCALE GENOMIC DNA]</scope>
    <source>
        <strain evidence="8 9">BH72</strain>
    </source>
</reference>
<dbReference type="InterPro" id="IPR007329">
    <property type="entry name" value="FMN-bd"/>
</dbReference>
<dbReference type="GO" id="GO:0005886">
    <property type="term" value="C:plasma membrane"/>
    <property type="evidence" value="ECO:0007669"/>
    <property type="project" value="InterPro"/>
</dbReference>
<gene>
    <name evidence="8" type="ordered locus">azo2383</name>
</gene>
<keyword evidence="6" id="KW-0732">Signal</keyword>
<dbReference type="AlphaFoldDB" id="A1K845"/>
<dbReference type="EMBL" id="AM406670">
    <property type="protein sequence ID" value="CAL95000.1"/>
    <property type="molecule type" value="Genomic_DNA"/>
</dbReference>
<dbReference type="eggNOG" id="COG4659">
    <property type="taxonomic scope" value="Bacteria"/>
</dbReference>
<dbReference type="RefSeq" id="WP_011766114.1">
    <property type="nucleotide sequence ID" value="NC_008702.1"/>
</dbReference>
<dbReference type="OrthoDB" id="9778782at2"/>
<dbReference type="Pfam" id="PF04205">
    <property type="entry name" value="FMN_bind"/>
    <property type="match status" value="1"/>
</dbReference>
<evidence type="ECO:0000313" key="8">
    <source>
        <dbReference type="EMBL" id="CAL95000.1"/>
    </source>
</evidence>
<evidence type="ECO:0000256" key="4">
    <source>
        <dbReference type="ARBA" id="ARBA00022643"/>
    </source>
</evidence>
<evidence type="ECO:0000256" key="3">
    <source>
        <dbReference type="ARBA" id="ARBA00022630"/>
    </source>
</evidence>
<evidence type="ECO:0000259" key="7">
    <source>
        <dbReference type="SMART" id="SM00900"/>
    </source>
</evidence>
<feature type="signal peptide" evidence="6">
    <location>
        <begin position="1"/>
        <end position="26"/>
    </location>
</feature>
<organism evidence="8 9">
    <name type="scientific">Azoarcus sp. (strain BH72)</name>
    <dbReference type="NCBI Taxonomy" id="418699"/>
    <lineage>
        <taxon>Bacteria</taxon>
        <taxon>Pseudomonadati</taxon>
        <taxon>Pseudomonadota</taxon>
        <taxon>Betaproteobacteria</taxon>
        <taxon>Rhodocyclales</taxon>
        <taxon>Zoogloeaceae</taxon>
        <taxon>Azoarcus</taxon>
    </lineage>
</organism>
<protein>
    <recommendedName>
        <fullName evidence="7">FMN-binding domain-containing protein</fullName>
    </recommendedName>
</protein>
<name>A1K845_AZOSB</name>
<dbReference type="GO" id="GO:0009055">
    <property type="term" value="F:electron transfer activity"/>
    <property type="evidence" value="ECO:0007669"/>
    <property type="project" value="InterPro"/>
</dbReference>
<dbReference type="PANTHER" id="PTHR36118">
    <property type="entry name" value="ION-TRANSLOCATING OXIDOREDUCTASE COMPLEX SUBUNIT G"/>
    <property type="match status" value="1"/>
</dbReference>
<evidence type="ECO:0000313" key="9">
    <source>
        <dbReference type="Proteomes" id="UP000002588"/>
    </source>
</evidence>
<evidence type="ECO:0000256" key="6">
    <source>
        <dbReference type="SAM" id="SignalP"/>
    </source>
</evidence>
<keyword evidence="3" id="KW-0285">Flavoprotein</keyword>
<keyword evidence="5" id="KW-0249">Electron transport</keyword>
<dbReference type="Proteomes" id="UP000002588">
    <property type="component" value="Chromosome"/>
</dbReference>
<evidence type="ECO:0000256" key="1">
    <source>
        <dbReference type="ARBA" id="ARBA00022448"/>
    </source>
</evidence>
<evidence type="ECO:0000256" key="5">
    <source>
        <dbReference type="ARBA" id="ARBA00022982"/>
    </source>
</evidence>
<dbReference type="HOGENOM" id="CLU_124283_1_0_4"/>
<dbReference type="PANTHER" id="PTHR36118:SF1">
    <property type="entry name" value="ION-TRANSLOCATING OXIDOREDUCTASE COMPLEX SUBUNIT G"/>
    <property type="match status" value="1"/>
</dbReference>
<dbReference type="InterPro" id="IPR010209">
    <property type="entry name" value="Ion_transpt_RnfG/RsxG"/>
</dbReference>
<proteinExistence type="predicted"/>
<keyword evidence="4" id="KW-0288">FMN</keyword>